<gene>
    <name evidence="1" type="ORF">MSZNOR_0535</name>
</gene>
<accession>A0ABM9HX35</accession>
<dbReference type="Proteomes" id="UP001162030">
    <property type="component" value="Chromosome"/>
</dbReference>
<evidence type="ECO:0000313" key="1">
    <source>
        <dbReference type="EMBL" id="CAI8744702.1"/>
    </source>
</evidence>
<keyword evidence="2" id="KW-1185">Reference proteome</keyword>
<name>A0ABM9HX35_9GAMM</name>
<protein>
    <recommendedName>
        <fullName evidence="3">HEPN domain-containing protein</fullName>
    </recommendedName>
</protein>
<proteinExistence type="predicted"/>
<dbReference type="EMBL" id="OX458333">
    <property type="protein sequence ID" value="CAI8744702.1"/>
    <property type="molecule type" value="Genomic_DNA"/>
</dbReference>
<evidence type="ECO:0008006" key="3">
    <source>
        <dbReference type="Google" id="ProtNLM"/>
    </source>
</evidence>
<evidence type="ECO:0000313" key="2">
    <source>
        <dbReference type="Proteomes" id="UP001162030"/>
    </source>
</evidence>
<reference evidence="1 2" key="1">
    <citation type="submission" date="2023-03" db="EMBL/GenBank/DDBJ databases">
        <authorList>
            <person name="Pearce D."/>
        </authorList>
    </citation>
    <scope>NUCLEOTIDE SEQUENCE [LARGE SCALE GENOMIC DNA]</scope>
    <source>
        <strain evidence="1">Msz</strain>
    </source>
</reference>
<sequence>MIEKLILADRNFSLSRAAYSIHYRYYFCRSMDIAIQFSENNEKISYLFFLYRVATPAVPA</sequence>
<organism evidence="1 2">
    <name type="scientific">Methylocaldum szegediense</name>
    <dbReference type="NCBI Taxonomy" id="73780"/>
    <lineage>
        <taxon>Bacteria</taxon>
        <taxon>Pseudomonadati</taxon>
        <taxon>Pseudomonadota</taxon>
        <taxon>Gammaproteobacteria</taxon>
        <taxon>Methylococcales</taxon>
        <taxon>Methylococcaceae</taxon>
        <taxon>Methylocaldum</taxon>
    </lineage>
</organism>